<feature type="compositionally biased region" description="Gly residues" evidence="1">
    <location>
        <begin position="12"/>
        <end position="26"/>
    </location>
</feature>
<keyword evidence="3" id="KW-1185">Reference proteome</keyword>
<reference evidence="2 3" key="1">
    <citation type="submission" date="2015-10" db="EMBL/GenBank/DDBJ databases">
        <title>Draft genome sequence of Streptomyces sp. RV15, isolated from a marine sponge.</title>
        <authorList>
            <person name="Ruckert C."/>
            <person name="Abdelmohsen U.R."/>
            <person name="Winkler A."/>
            <person name="Hentschel U."/>
            <person name="Kalinowski J."/>
            <person name="Kampfer P."/>
            <person name="Glaeser S."/>
        </authorList>
    </citation>
    <scope>NUCLEOTIDE SEQUENCE [LARGE SCALE GENOMIC DNA]</scope>
    <source>
        <strain evidence="2 3">RV15</strain>
    </source>
</reference>
<name>A0A117RZA5_9ACTN</name>
<feature type="compositionally biased region" description="Basic and acidic residues" evidence="1">
    <location>
        <begin position="244"/>
        <end position="262"/>
    </location>
</feature>
<sequence length="285" mass="31495">MSRRGGRQQDNGVGGAGETEGAGGAGTSRRRRGSRDDRFAPVPYRPPVSKEQRVLFIACEGEVTEPQYLDHLNSRYGDGGDGERQPFLIHPISAKNGLIPSRAVAAVRDLKQAEGEEAWVLFDRDEHHDIPKALREAAEANIQVCFSHPSFDLWLLLHFQAMSGRQSGSNKDIVKKLRAAHPAYKSFDVKNDKSVKGERRDALDGEAANKAVRHARSLVNQCEHGGCKADNRKPKPVPRGSVPESDRKWAARSGHAEDCPVLKRDPSTDVWRLLVSLGIVDDRSR</sequence>
<evidence type="ECO:0000313" key="2">
    <source>
        <dbReference type="EMBL" id="KUO17842.1"/>
    </source>
</evidence>
<dbReference type="AlphaFoldDB" id="A0A117RZA5"/>
<protein>
    <recommendedName>
        <fullName evidence="4">RloB domain-containing protein</fullName>
    </recommendedName>
</protein>
<evidence type="ECO:0000256" key="1">
    <source>
        <dbReference type="SAM" id="MobiDB-lite"/>
    </source>
</evidence>
<accession>A0A117RZA5</accession>
<dbReference type="InterPro" id="IPR025591">
    <property type="entry name" value="RloB"/>
</dbReference>
<organism evidence="2 3">
    <name type="scientific">Streptomyces dysideae</name>
    <dbReference type="NCBI Taxonomy" id="909626"/>
    <lineage>
        <taxon>Bacteria</taxon>
        <taxon>Bacillati</taxon>
        <taxon>Actinomycetota</taxon>
        <taxon>Actinomycetes</taxon>
        <taxon>Kitasatosporales</taxon>
        <taxon>Streptomycetaceae</taxon>
        <taxon>Streptomyces</taxon>
    </lineage>
</organism>
<gene>
    <name evidence="2" type="ORF">AQJ91_28360</name>
</gene>
<evidence type="ECO:0000313" key="3">
    <source>
        <dbReference type="Proteomes" id="UP000053260"/>
    </source>
</evidence>
<comment type="caution">
    <text evidence="2">The sequence shown here is derived from an EMBL/GenBank/DDBJ whole genome shotgun (WGS) entry which is preliminary data.</text>
</comment>
<dbReference type="Proteomes" id="UP000053260">
    <property type="component" value="Unassembled WGS sequence"/>
</dbReference>
<dbReference type="STRING" id="909626.AQJ91_28360"/>
<dbReference type="RefSeq" id="WP_067027152.1">
    <property type="nucleotide sequence ID" value="NZ_KQ949094.1"/>
</dbReference>
<proteinExistence type="predicted"/>
<dbReference type="EMBL" id="LMXB01000071">
    <property type="protein sequence ID" value="KUO17842.1"/>
    <property type="molecule type" value="Genomic_DNA"/>
</dbReference>
<evidence type="ECO:0008006" key="4">
    <source>
        <dbReference type="Google" id="ProtNLM"/>
    </source>
</evidence>
<feature type="region of interest" description="Disordered" evidence="1">
    <location>
        <begin position="1"/>
        <end position="45"/>
    </location>
</feature>
<dbReference type="OrthoDB" id="9796523at2"/>
<dbReference type="Pfam" id="PF13707">
    <property type="entry name" value="RloB"/>
    <property type="match status" value="1"/>
</dbReference>
<feature type="region of interest" description="Disordered" evidence="1">
    <location>
        <begin position="223"/>
        <end position="262"/>
    </location>
</feature>